<protein>
    <recommendedName>
        <fullName evidence="3">MATA-HMG</fullName>
    </recommendedName>
</protein>
<keyword evidence="2" id="KW-1185">Reference proteome</keyword>
<proteinExistence type="predicted"/>
<reference evidence="1 2" key="1">
    <citation type="submission" date="2015-10" db="EMBL/GenBank/DDBJ databases">
        <title>Genome analyses suggest a sexual origin of heterokaryosis in a supposedly ancient asexual fungus.</title>
        <authorList>
            <person name="Ropars J."/>
            <person name="Sedzielewska K."/>
            <person name="Noel J."/>
            <person name="Charron P."/>
            <person name="Farinelli L."/>
            <person name="Marton T."/>
            <person name="Kruger M."/>
            <person name="Pelin A."/>
            <person name="Brachmann A."/>
            <person name="Corradi N."/>
        </authorList>
    </citation>
    <scope>NUCLEOTIDE SEQUENCE [LARGE SCALE GENOMIC DNA]</scope>
    <source>
        <strain evidence="1 2">A4</strain>
    </source>
</reference>
<dbReference type="VEuPathDB" id="FungiDB:RhiirFUN_006268"/>
<evidence type="ECO:0000313" key="2">
    <source>
        <dbReference type="Proteomes" id="UP000234323"/>
    </source>
</evidence>
<accession>A0A2I1GGY8</accession>
<evidence type="ECO:0000313" key="1">
    <source>
        <dbReference type="EMBL" id="PKY45892.1"/>
    </source>
</evidence>
<name>A0A2I1GGY8_9GLOM</name>
<comment type="caution">
    <text evidence="1">The sequence shown here is derived from an EMBL/GenBank/DDBJ whole genome shotgun (WGS) entry which is preliminary data.</text>
</comment>
<gene>
    <name evidence="1" type="ORF">RhiirA4_460591</name>
</gene>
<evidence type="ECO:0008006" key="3">
    <source>
        <dbReference type="Google" id="ProtNLM"/>
    </source>
</evidence>
<dbReference type="VEuPathDB" id="FungiDB:FUN_004113"/>
<dbReference type="EMBL" id="LLXI01000418">
    <property type="protein sequence ID" value="PKY45892.1"/>
    <property type="molecule type" value="Genomic_DNA"/>
</dbReference>
<organism evidence="1 2">
    <name type="scientific">Rhizophagus irregularis</name>
    <dbReference type="NCBI Taxonomy" id="588596"/>
    <lineage>
        <taxon>Eukaryota</taxon>
        <taxon>Fungi</taxon>
        <taxon>Fungi incertae sedis</taxon>
        <taxon>Mucoromycota</taxon>
        <taxon>Glomeromycotina</taxon>
        <taxon>Glomeromycetes</taxon>
        <taxon>Glomerales</taxon>
        <taxon>Glomeraceae</taxon>
        <taxon>Rhizophagus</taxon>
    </lineage>
</organism>
<dbReference type="Proteomes" id="UP000234323">
    <property type="component" value="Unassembled WGS sequence"/>
</dbReference>
<sequence length="148" mass="17541">MSASSNIYFEPTIDNKNGQYRLSVPQAGIYYYILPSVHSSAYKNFVRCNPFIMYRRCLQKASGLKTKECSRIAQESWEYASEQLKNFFKEYTNEVFSNKSKVYRIVTNNKRKPKRKAAKRLTIDQEVHTQQHLESQVTYEIHLMTHQR</sequence>
<dbReference type="VEuPathDB" id="FungiDB:RhiirA1_469200"/>
<dbReference type="AlphaFoldDB" id="A0A2I1GGY8"/>